<protein>
    <recommendedName>
        <fullName evidence="3">Nucleotidyltransferase family protein</fullName>
    </recommendedName>
</protein>
<dbReference type="RefSeq" id="WP_011415349.1">
    <property type="nucleotide sequence ID" value="NC_007722.1"/>
</dbReference>
<proteinExistence type="predicted"/>
<evidence type="ECO:0000313" key="1">
    <source>
        <dbReference type="EMBL" id="ABC64527.1"/>
    </source>
</evidence>
<keyword evidence="2" id="KW-1185">Reference proteome</keyword>
<dbReference type="HOGENOM" id="CLU_679236_0_0_5"/>
<dbReference type="STRING" id="314225.ELI_12175"/>
<name>Q2N714_ERYLH</name>
<gene>
    <name evidence="1" type="ordered locus">ELI_12175</name>
</gene>
<dbReference type="eggNOG" id="COG2244">
    <property type="taxonomic scope" value="Bacteria"/>
</dbReference>
<reference evidence="2" key="1">
    <citation type="journal article" date="2009" name="J. Bacteriol.">
        <title>Complete genome sequence of Erythrobacter litoralis HTCC2594.</title>
        <authorList>
            <person name="Oh H.M."/>
            <person name="Giovannoni S.J."/>
            <person name="Ferriera S."/>
            <person name="Johnson J."/>
            <person name="Cho J.C."/>
        </authorList>
    </citation>
    <scope>NUCLEOTIDE SEQUENCE [LARGE SCALE GENOMIC DNA]</scope>
    <source>
        <strain evidence="2">HTCC2594</strain>
    </source>
</reference>
<dbReference type="EMBL" id="CP000157">
    <property type="protein sequence ID" value="ABC64527.1"/>
    <property type="molecule type" value="Genomic_DNA"/>
</dbReference>
<organism evidence="1 2">
    <name type="scientific">Erythrobacter litoralis (strain HTCC2594)</name>
    <dbReference type="NCBI Taxonomy" id="314225"/>
    <lineage>
        <taxon>Bacteria</taxon>
        <taxon>Pseudomonadati</taxon>
        <taxon>Pseudomonadota</taxon>
        <taxon>Alphaproteobacteria</taxon>
        <taxon>Sphingomonadales</taxon>
        <taxon>Erythrobacteraceae</taxon>
        <taxon>Erythrobacter/Porphyrobacter group</taxon>
        <taxon>Erythrobacter</taxon>
    </lineage>
</organism>
<dbReference type="KEGG" id="eli:ELI_12175"/>
<dbReference type="AlphaFoldDB" id="Q2N714"/>
<evidence type="ECO:0008006" key="3">
    <source>
        <dbReference type="Google" id="ProtNLM"/>
    </source>
</evidence>
<accession>Q2N714</accession>
<sequence>MLRLPELRRFLLGLIGPRADAGLAERLTEADWQRIDIIAAQHRLSPHLHGRLERGELDCAVPPDTRAGWQKAHRANALAVLSQRRALLEVDALLRKRGITPVALKGAWCAWHAYPAASERPMRDIDLLVGHDRALDAFAILLENGFRQEAASARTPEASLAHDKHLPPLVSPEGVRFELHMRLWERPEAIGWWMPEGEDAAMLSRATPVDVDDPVHYLAPDDMLVHFTIHAALSNRLNGGPLGLIDIDALLARSAIDWDATWDRGRSGGWDRALALILHCVDRWRRPGLLEESGCPLAIDESLLGMAPDLLLQDLGQTKTVGLLATLRGALARDGMSGVLAQLSDRARGGDRGRFMEDADIAGAHSSWAVERLIGTVRSAVARDTRRVAGHSARLGCWLEGERSS</sequence>
<evidence type="ECO:0000313" key="2">
    <source>
        <dbReference type="Proteomes" id="UP000008808"/>
    </source>
</evidence>
<dbReference type="Proteomes" id="UP000008808">
    <property type="component" value="Chromosome"/>
</dbReference>
<dbReference type="Pfam" id="PF14907">
    <property type="entry name" value="NTP_transf_5"/>
    <property type="match status" value="1"/>
</dbReference>
<dbReference type="InterPro" id="IPR039498">
    <property type="entry name" value="NTP_transf_5"/>
</dbReference>